<dbReference type="CDD" id="cd00755">
    <property type="entry name" value="YgdL_like"/>
    <property type="match status" value="1"/>
</dbReference>
<dbReference type="AlphaFoldDB" id="A0A6L5Y3T2"/>
<dbReference type="InterPro" id="IPR035985">
    <property type="entry name" value="Ubiquitin-activating_enz"/>
</dbReference>
<protein>
    <submittedName>
        <fullName evidence="2">tRNA threonylcarbamoyladenosine dehydratase</fullName>
    </submittedName>
</protein>
<dbReference type="Gene3D" id="3.40.50.720">
    <property type="entry name" value="NAD(P)-binding Rossmann-like Domain"/>
    <property type="match status" value="1"/>
</dbReference>
<dbReference type="PANTHER" id="PTHR43267:SF1">
    <property type="entry name" value="TRNA THREONYLCARBAMOYLADENOSINE DEHYDRATASE"/>
    <property type="match status" value="1"/>
</dbReference>
<dbReference type="InterPro" id="IPR045886">
    <property type="entry name" value="ThiF/MoeB/HesA"/>
</dbReference>
<evidence type="ECO:0000313" key="2">
    <source>
        <dbReference type="EMBL" id="MST51369.1"/>
    </source>
</evidence>
<organism evidence="2 3">
    <name type="scientific">Hornefia butyriciproducens</name>
    <dbReference type="NCBI Taxonomy" id="2652293"/>
    <lineage>
        <taxon>Bacteria</taxon>
        <taxon>Bacillati</taxon>
        <taxon>Bacillota</taxon>
        <taxon>Clostridia</taxon>
        <taxon>Peptostreptococcales</taxon>
        <taxon>Anaerovoracaceae</taxon>
        <taxon>Hornefia</taxon>
    </lineage>
</organism>
<gene>
    <name evidence="2" type="ORF">FYJ64_03360</name>
</gene>
<evidence type="ECO:0000259" key="1">
    <source>
        <dbReference type="Pfam" id="PF00899"/>
    </source>
</evidence>
<dbReference type="Proteomes" id="UP000474676">
    <property type="component" value="Unassembled WGS sequence"/>
</dbReference>
<dbReference type="SUPFAM" id="SSF69572">
    <property type="entry name" value="Activating enzymes of the ubiquitin-like proteins"/>
    <property type="match status" value="1"/>
</dbReference>
<reference evidence="2 3" key="1">
    <citation type="submission" date="2019-08" db="EMBL/GenBank/DDBJ databases">
        <title>In-depth cultivation of the pig gut microbiome towards novel bacterial diversity and tailored functional studies.</title>
        <authorList>
            <person name="Wylensek D."/>
            <person name="Hitch T.C.A."/>
            <person name="Clavel T."/>
        </authorList>
    </citation>
    <scope>NUCLEOTIDE SEQUENCE [LARGE SCALE GENOMIC DNA]</scope>
    <source>
        <strain evidence="2 3">WCA-MUC-591-APC-3H</strain>
    </source>
</reference>
<feature type="domain" description="THIF-type NAD/FAD binding fold" evidence="1">
    <location>
        <begin position="34"/>
        <end position="274"/>
    </location>
</feature>
<proteinExistence type="predicted"/>
<sequence>MVLVITGKTHINVNLSAEYQQETVMNQFSRMELVMGAEALEILNRSRVAVFGVGGVGGYVVEALTRSGIGELDIIDDDKVCLTNLNRQIIATRDTVGRQKVDVCEERILSINPDVTVHKHQTFYLPEKAAEFDFVHYDYIVDAIDTVSAKLDLVMQAQKHGVPIIAAMGCGNRVDPGRLVCTDIYKTEMDPLSKVMRRELKKRGVRGLKVVYSTEPPIKPYISEANSCHSHCICPPGVQRTCLQRRSVPGSTAFVPAAAGLMIAAEVVRDLTSFDPKGRVKGGRQ</sequence>
<dbReference type="GO" id="GO:0061503">
    <property type="term" value="F:tRNA threonylcarbamoyladenosine dehydratase"/>
    <property type="evidence" value="ECO:0007669"/>
    <property type="project" value="TreeGrafter"/>
</dbReference>
<keyword evidence="3" id="KW-1185">Reference proteome</keyword>
<dbReference type="GO" id="GO:0061504">
    <property type="term" value="P:cyclic threonylcarbamoyladenosine biosynthetic process"/>
    <property type="evidence" value="ECO:0007669"/>
    <property type="project" value="TreeGrafter"/>
</dbReference>
<dbReference type="GO" id="GO:0008641">
    <property type="term" value="F:ubiquitin-like modifier activating enzyme activity"/>
    <property type="evidence" value="ECO:0007669"/>
    <property type="project" value="InterPro"/>
</dbReference>
<evidence type="ECO:0000313" key="3">
    <source>
        <dbReference type="Proteomes" id="UP000474676"/>
    </source>
</evidence>
<dbReference type="Pfam" id="PF00899">
    <property type="entry name" value="ThiF"/>
    <property type="match status" value="1"/>
</dbReference>
<dbReference type="InterPro" id="IPR000594">
    <property type="entry name" value="ThiF_NAD_FAD-bd"/>
</dbReference>
<dbReference type="PANTHER" id="PTHR43267">
    <property type="entry name" value="TRNA THREONYLCARBAMOYLADENOSINE DEHYDRATASE"/>
    <property type="match status" value="1"/>
</dbReference>
<dbReference type="EMBL" id="VUMZ01000002">
    <property type="protein sequence ID" value="MST51369.1"/>
    <property type="molecule type" value="Genomic_DNA"/>
</dbReference>
<name>A0A6L5Y3T2_9FIRM</name>
<comment type="caution">
    <text evidence="2">The sequence shown here is derived from an EMBL/GenBank/DDBJ whole genome shotgun (WGS) entry which is preliminary data.</text>
</comment>
<accession>A0A6L5Y3T2</accession>